<accession>A0A0R2BUW6</accession>
<dbReference type="STRING" id="1423738.FC84_GL001048"/>
<dbReference type="PATRIC" id="fig|1423738.3.peg.1061"/>
<gene>
    <name evidence="1" type="ORF">FC84_GL001048</name>
</gene>
<reference evidence="1 2" key="1">
    <citation type="journal article" date="2015" name="Genome Announc.">
        <title>Expanding the biotechnology potential of lactobacilli through comparative genomics of 213 strains and associated genera.</title>
        <authorList>
            <person name="Sun Z."/>
            <person name="Harris H.M."/>
            <person name="McCann A."/>
            <person name="Guo C."/>
            <person name="Argimon S."/>
            <person name="Zhang W."/>
            <person name="Yang X."/>
            <person name="Jeffery I.B."/>
            <person name="Cooney J.C."/>
            <person name="Kagawa T.F."/>
            <person name="Liu W."/>
            <person name="Song Y."/>
            <person name="Salvetti E."/>
            <person name="Wrobel A."/>
            <person name="Rasinkangas P."/>
            <person name="Parkhill J."/>
            <person name="Rea M.C."/>
            <person name="O'Sullivan O."/>
            <person name="Ritari J."/>
            <person name="Douillard F.P."/>
            <person name="Paul Ross R."/>
            <person name="Yang R."/>
            <person name="Briner A.E."/>
            <person name="Felis G.E."/>
            <person name="de Vos W.M."/>
            <person name="Barrangou R."/>
            <person name="Klaenhammer T.R."/>
            <person name="Caufield P.W."/>
            <person name="Cui Y."/>
            <person name="Zhang H."/>
            <person name="O'Toole P.W."/>
        </authorList>
    </citation>
    <scope>NUCLEOTIDE SEQUENCE [LARGE SCALE GENOMIC DNA]</scope>
    <source>
        <strain evidence="1 2">DSM 20335</strain>
    </source>
</reference>
<sequence length="80" mass="9061">MTEDVFFNPGDAIANAHDFAEARRSAEIYKEKNPLQSPLIIVEDPDQEDAFAVYFAKDAHQLPLKSATVLKYHVVDRLDN</sequence>
<name>A0A0R2BUW6_9LACO</name>
<evidence type="ECO:0000313" key="2">
    <source>
        <dbReference type="Proteomes" id="UP000051813"/>
    </source>
</evidence>
<protein>
    <submittedName>
        <fullName evidence="1">Uncharacterized protein</fullName>
    </submittedName>
</protein>
<comment type="caution">
    <text evidence="1">The sequence shown here is derived from an EMBL/GenBank/DDBJ whole genome shotgun (WGS) entry which is preliminary data.</text>
</comment>
<keyword evidence="2" id="KW-1185">Reference proteome</keyword>
<dbReference type="OrthoDB" id="2200000at2"/>
<dbReference type="RefSeq" id="WP_057754588.1">
    <property type="nucleotide sequence ID" value="NZ_AYYK01000003.1"/>
</dbReference>
<dbReference type="AlphaFoldDB" id="A0A0R2BUW6"/>
<evidence type="ECO:0000313" key="1">
    <source>
        <dbReference type="EMBL" id="KRM79580.1"/>
    </source>
</evidence>
<dbReference type="Proteomes" id="UP000051813">
    <property type="component" value="Unassembled WGS sequence"/>
</dbReference>
<proteinExistence type="predicted"/>
<organism evidence="1 2">
    <name type="scientific">Lapidilactobacillus dextrinicus DSM 20335</name>
    <dbReference type="NCBI Taxonomy" id="1423738"/>
    <lineage>
        <taxon>Bacteria</taxon>
        <taxon>Bacillati</taxon>
        <taxon>Bacillota</taxon>
        <taxon>Bacilli</taxon>
        <taxon>Lactobacillales</taxon>
        <taxon>Lactobacillaceae</taxon>
        <taxon>Lapidilactobacillus</taxon>
    </lineage>
</organism>
<dbReference type="EMBL" id="AYYK01000003">
    <property type="protein sequence ID" value="KRM79580.1"/>
    <property type="molecule type" value="Genomic_DNA"/>
</dbReference>